<keyword evidence="3" id="KW-1185">Reference proteome</keyword>
<accession>A0AAN6S701</accession>
<evidence type="ECO:0000313" key="3">
    <source>
        <dbReference type="Proteomes" id="UP001303473"/>
    </source>
</evidence>
<proteinExistence type="predicted"/>
<sequence length="74" mass="8648">MYYIYVVLSIIYIISGVLHLVENGVLILPIFTYNQIHSCVQVRNCTSIIQVTPLYIPLIYIYIYIYTLTSISWV</sequence>
<feature type="transmembrane region" description="Helical" evidence="1">
    <location>
        <begin position="6"/>
        <end position="33"/>
    </location>
</feature>
<organism evidence="2 3">
    <name type="scientific">Diplogelasinospora grovesii</name>
    <dbReference type="NCBI Taxonomy" id="303347"/>
    <lineage>
        <taxon>Eukaryota</taxon>
        <taxon>Fungi</taxon>
        <taxon>Dikarya</taxon>
        <taxon>Ascomycota</taxon>
        <taxon>Pezizomycotina</taxon>
        <taxon>Sordariomycetes</taxon>
        <taxon>Sordariomycetidae</taxon>
        <taxon>Sordariales</taxon>
        <taxon>Diplogelasinosporaceae</taxon>
        <taxon>Diplogelasinospora</taxon>
    </lineage>
</organism>
<evidence type="ECO:0000256" key="1">
    <source>
        <dbReference type="SAM" id="Phobius"/>
    </source>
</evidence>
<dbReference type="EMBL" id="MU853765">
    <property type="protein sequence ID" value="KAK3943457.1"/>
    <property type="molecule type" value="Genomic_DNA"/>
</dbReference>
<gene>
    <name evidence="2" type="ORF">QBC46DRAFT_33386</name>
</gene>
<keyword evidence="1" id="KW-0812">Transmembrane</keyword>
<protein>
    <submittedName>
        <fullName evidence="2">Uncharacterized protein</fullName>
    </submittedName>
</protein>
<dbReference type="Proteomes" id="UP001303473">
    <property type="component" value="Unassembled WGS sequence"/>
</dbReference>
<keyword evidence="1" id="KW-0472">Membrane</keyword>
<dbReference type="AlphaFoldDB" id="A0AAN6S701"/>
<evidence type="ECO:0000313" key="2">
    <source>
        <dbReference type="EMBL" id="KAK3943457.1"/>
    </source>
</evidence>
<reference evidence="3" key="1">
    <citation type="journal article" date="2023" name="Mol. Phylogenet. Evol.">
        <title>Genome-scale phylogeny and comparative genomics of the fungal order Sordariales.</title>
        <authorList>
            <person name="Hensen N."/>
            <person name="Bonometti L."/>
            <person name="Westerberg I."/>
            <person name="Brannstrom I.O."/>
            <person name="Guillou S."/>
            <person name="Cros-Aarteil S."/>
            <person name="Calhoun S."/>
            <person name="Haridas S."/>
            <person name="Kuo A."/>
            <person name="Mondo S."/>
            <person name="Pangilinan J."/>
            <person name="Riley R."/>
            <person name="LaButti K."/>
            <person name="Andreopoulos B."/>
            <person name="Lipzen A."/>
            <person name="Chen C."/>
            <person name="Yan M."/>
            <person name="Daum C."/>
            <person name="Ng V."/>
            <person name="Clum A."/>
            <person name="Steindorff A."/>
            <person name="Ohm R.A."/>
            <person name="Martin F."/>
            <person name="Silar P."/>
            <person name="Natvig D.O."/>
            <person name="Lalanne C."/>
            <person name="Gautier V."/>
            <person name="Ament-Velasquez S.L."/>
            <person name="Kruys A."/>
            <person name="Hutchinson M.I."/>
            <person name="Powell A.J."/>
            <person name="Barry K."/>
            <person name="Miller A.N."/>
            <person name="Grigoriev I.V."/>
            <person name="Debuchy R."/>
            <person name="Gladieux P."/>
            <person name="Hiltunen Thoren M."/>
            <person name="Johannesson H."/>
        </authorList>
    </citation>
    <scope>NUCLEOTIDE SEQUENCE [LARGE SCALE GENOMIC DNA]</scope>
    <source>
        <strain evidence="3">CBS 340.73</strain>
    </source>
</reference>
<feature type="transmembrane region" description="Helical" evidence="1">
    <location>
        <begin position="54"/>
        <end position="73"/>
    </location>
</feature>
<name>A0AAN6S701_9PEZI</name>
<comment type="caution">
    <text evidence="2">The sequence shown here is derived from an EMBL/GenBank/DDBJ whole genome shotgun (WGS) entry which is preliminary data.</text>
</comment>
<keyword evidence="1" id="KW-1133">Transmembrane helix</keyword>